<organism evidence="2 3">
    <name type="scientific">Halorubellus litoreus</name>
    <dbReference type="NCBI Taxonomy" id="755308"/>
    <lineage>
        <taxon>Archaea</taxon>
        <taxon>Methanobacteriati</taxon>
        <taxon>Methanobacteriota</taxon>
        <taxon>Stenosarchaea group</taxon>
        <taxon>Halobacteria</taxon>
        <taxon>Halobacteriales</taxon>
        <taxon>Halorubellaceae</taxon>
        <taxon>Halorubellus</taxon>
    </lineage>
</organism>
<name>A0ABD5VE60_9EURY</name>
<evidence type="ECO:0000256" key="1">
    <source>
        <dbReference type="SAM" id="Phobius"/>
    </source>
</evidence>
<dbReference type="Proteomes" id="UP001596395">
    <property type="component" value="Unassembled WGS sequence"/>
</dbReference>
<sequence length="90" mass="9926">MSTQSRTADPNEYEEGFLSQNTWLRPVAIFVVICFGLLALIIGANATMGWLGGRFGQVLFGMVASLVFMSFVLSTVLLVVNGARYIYNNR</sequence>
<evidence type="ECO:0000313" key="2">
    <source>
        <dbReference type="EMBL" id="MFC6952768.1"/>
    </source>
</evidence>
<dbReference type="RefSeq" id="WP_336349755.1">
    <property type="nucleotide sequence ID" value="NZ_JAZAQL010000002.1"/>
</dbReference>
<keyword evidence="1" id="KW-0812">Transmembrane</keyword>
<keyword evidence="1" id="KW-1133">Transmembrane helix</keyword>
<gene>
    <name evidence="2" type="ORF">ACFQGB_07810</name>
</gene>
<proteinExistence type="predicted"/>
<reference evidence="2 3" key="1">
    <citation type="journal article" date="2019" name="Int. J. Syst. Evol. Microbiol.">
        <title>The Global Catalogue of Microorganisms (GCM) 10K type strain sequencing project: providing services to taxonomists for standard genome sequencing and annotation.</title>
        <authorList>
            <consortium name="The Broad Institute Genomics Platform"/>
            <consortium name="The Broad Institute Genome Sequencing Center for Infectious Disease"/>
            <person name="Wu L."/>
            <person name="Ma J."/>
        </authorList>
    </citation>
    <scope>NUCLEOTIDE SEQUENCE [LARGE SCALE GENOMIC DNA]</scope>
    <source>
        <strain evidence="2 3">GX26</strain>
    </source>
</reference>
<feature type="transmembrane region" description="Helical" evidence="1">
    <location>
        <begin position="27"/>
        <end position="52"/>
    </location>
</feature>
<feature type="transmembrane region" description="Helical" evidence="1">
    <location>
        <begin position="58"/>
        <end position="80"/>
    </location>
</feature>
<dbReference type="EMBL" id="JBHSXN010000002">
    <property type="protein sequence ID" value="MFC6952768.1"/>
    <property type="molecule type" value="Genomic_DNA"/>
</dbReference>
<accession>A0ABD5VE60</accession>
<protein>
    <submittedName>
        <fullName evidence="2">Uncharacterized protein</fullName>
    </submittedName>
</protein>
<dbReference type="AlphaFoldDB" id="A0ABD5VE60"/>
<evidence type="ECO:0000313" key="3">
    <source>
        <dbReference type="Proteomes" id="UP001596395"/>
    </source>
</evidence>
<comment type="caution">
    <text evidence="2">The sequence shown here is derived from an EMBL/GenBank/DDBJ whole genome shotgun (WGS) entry which is preliminary data.</text>
</comment>
<keyword evidence="3" id="KW-1185">Reference proteome</keyword>
<keyword evidence="1" id="KW-0472">Membrane</keyword>